<dbReference type="GO" id="GO:0006412">
    <property type="term" value="P:translation"/>
    <property type="evidence" value="ECO:0007669"/>
    <property type="project" value="UniProtKB-UniRule"/>
</dbReference>
<evidence type="ECO:0000256" key="2">
    <source>
        <dbReference type="ARBA" id="ARBA00022730"/>
    </source>
</evidence>
<dbReference type="RefSeq" id="WP_128501889.1">
    <property type="nucleotide sequence ID" value="NZ_CP035107.1"/>
</dbReference>
<dbReference type="AlphaFoldDB" id="A0A410JTC6"/>
<evidence type="ECO:0000313" key="12">
    <source>
        <dbReference type="Proteomes" id="UP000287701"/>
    </source>
</evidence>
<dbReference type="Proteomes" id="UP000287701">
    <property type="component" value="Chromosome"/>
</dbReference>
<keyword evidence="4 8" id="KW-0689">Ribosomal protein</keyword>
<dbReference type="InterPro" id="IPR005824">
    <property type="entry name" value="KOW"/>
</dbReference>
<evidence type="ECO:0000256" key="4">
    <source>
        <dbReference type="ARBA" id="ARBA00022980"/>
    </source>
</evidence>
<evidence type="ECO:0000259" key="10">
    <source>
        <dbReference type="SMART" id="SM00739"/>
    </source>
</evidence>
<feature type="domain" description="KOW" evidence="10">
    <location>
        <begin position="7"/>
        <end position="34"/>
    </location>
</feature>
<evidence type="ECO:0000256" key="9">
    <source>
        <dbReference type="RuleBase" id="RU003477"/>
    </source>
</evidence>
<dbReference type="InterPro" id="IPR057264">
    <property type="entry name" value="Ribosomal_uL24_C"/>
</dbReference>
<dbReference type="OrthoDB" id="9807419at2"/>
<evidence type="ECO:0000256" key="3">
    <source>
        <dbReference type="ARBA" id="ARBA00022884"/>
    </source>
</evidence>
<dbReference type="Pfam" id="PF00467">
    <property type="entry name" value="KOW"/>
    <property type="match status" value="1"/>
</dbReference>
<dbReference type="FunFam" id="2.30.30.30:FF:000004">
    <property type="entry name" value="50S ribosomal protein L24"/>
    <property type="match status" value="1"/>
</dbReference>
<dbReference type="InterPro" id="IPR008991">
    <property type="entry name" value="Translation_prot_SH3-like_sf"/>
</dbReference>
<dbReference type="InterPro" id="IPR014722">
    <property type="entry name" value="Rib_uL2_dom2"/>
</dbReference>
<sequence length="106" mass="11408">MAQVKLKIKKGDQVVVLSGSDKGKKGEVLQVKPKDNKAIVQGVNVIKKHTKPSAQNPQGGILEIEAPIQISNLAIVDPETGKPTRVGFRVEGDKKVRFAKKSGKTL</sequence>
<accession>A0A410JTC6</accession>
<evidence type="ECO:0000256" key="7">
    <source>
        <dbReference type="ARBA" id="ARBA00058688"/>
    </source>
</evidence>
<keyword evidence="5 8" id="KW-0687">Ribonucleoprotein</keyword>
<dbReference type="GO" id="GO:1990904">
    <property type="term" value="C:ribonucleoprotein complex"/>
    <property type="evidence" value="ECO:0007669"/>
    <property type="project" value="UniProtKB-KW"/>
</dbReference>
<dbReference type="HAMAP" id="MF_01326_B">
    <property type="entry name" value="Ribosomal_uL24_B"/>
    <property type="match status" value="1"/>
</dbReference>
<reference evidence="11 12" key="1">
    <citation type="submission" date="2019-01" db="EMBL/GenBank/DDBJ databases">
        <title>Whole Genome of Ornithobacterium rhinotracheale FARPER-174b.</title>
        <authorList>
            <person name="Tataje-Lavanda L.A."/>
            <person name="Montalvan A."/>
            <person name="Montesinos R."/>
            <person name="Zimic M."/>
            <person name="Fernandez-Sanchez M."/>
            <person name="Fernandez-Diaz M."/>
        </authorList>
    </citation>
    <scope>NUCLEOTIDE SEQUENCE [LARGE SCALE GENOMIC DNA]</scope>
    <source>
        <strain evidence="11 12">FARPER-174b</strain>
    </source>
</reference>
<dbReference type="GO" id="GO:0003735">
    <property type="term" value="F:structural constituent of ribosome"/>
    <property type="evidence" value="ECO:0007669"/>
    <property type="project" value="InterPro"/>
</dbReference>
<dbReference type="NCBIfam" id="TIGR01079">
    <property type="entry name" value="rplX_bact"/>
    <property type="match status" value="1"/>
</dbReference>
<dbReference type="PANTHER" id="PTHR12903">
    <property type="entry name" value="MITOCHONDRIAL RIBOSOMAL PROTEIN L24"/>
    <property type="match status" value="1"/>
</dbReference>
<name>A0A410JTC6_ORNRH</name>
<dbReference type="CDD" id="cd06089">
    <property type="entry name" value="KOW_RPL26"/>
    <property type="match status" value="1"/>
</dbReference>
<dbReference type="SMART" id="SM00739">
    <property type="entry name" value="KOW"/>
    <property type="match status" value="1"/>
</dbReference>
<dbReference type="InterPro" id="IPR003256">
    <property type="entry name" value="Ribosomal_uL24"/>
</dbReference>
<comment type="subunit">
    <text evidence="8">Part of the 50S ribosomal subunit.</text>
</comment>
<dbReference type="Gene3D" id="2.30.30.30">
    <property type="match status" value="1"/>
</dbReference>
<dbReference type="Pfam" id="PF17136">
    <property type="entry name" value="ribosomal_L24"/>
    <property type="match status" value="1"/>
</dbReference>
<comment type="function">
    <text evidence="7 8">One of the proteins that surrounds the polypeptide exit tunnel on the outside of the subunit.</text>
</comment>
<dbReference type="GO" id="GO:0019843">
    <property type="term" value="F:rRNA binding"/>
    <property type="evidence" value="ECO:0007669"/>
    <property type="project" value="UniProtKB-UniRule"/>
</dbReference>
<dbReference type="GO" id="GO:0005840">
    <property type="term" value="C:ribosome"/>
    <property type="evidence" value="ECO:0007669"/>
    <property type="project" value="UniProtKB-KW"/>
</dbReference>
<dbReference type="EMBL" id="CP035107">
    <property type="protein sequence ID" value="QAR31462.1"/>
    <property type="molecule type" value="Genomic_DNA"/>
</dbReference>
<proteinExistence type="inferred from homology"/>
<gene>
    <name evidence="8" type="primary">rplX</name>
    <name evidence="11" type="ORF">EQP59_08980</name>
</gene>
<evidence type="ECO:0000256" key="6">
    <source>
        <dbReference type="ARBA" id="ARBA00035206"/>
    </source>
</evidence>
<dbReference type="SUPFAM" id="SSF50104">
    <property type="entry name" value="Translation proteins SH3-like domain"/>
    <property type="match status" value="1"/>
</dbReference>
<evidence type="ECO:0000313" key="11">
    <source>
        <dbReference type="EMBL" id="QAR31462.1"/>
    </source>
</evidence>
<dbReference type="PROSITE" id="PS01108">
    <property type="entry name" value="RIBOSOMAL_L24"/>
    <property type="match status" value="1"/>
</dbReference>
<dbReference type="InterPro" id="IPR005825">
    <property type="entry name" value="Ribosomal_uL24_CS"/>
</dbReference>
<evidence type="ECO:0000256" key="8">
    <source>
        <dbReference type="HAMAP-Rule" id="MF_01326"/>
    </source>
</evidence>
<comment type="similarity">
    <text evidence="1 8 9">Belongs to the universal ribosomal protein uL24 family.</text>
</comment>
<keyword evidence="3 8" id="KW-0694">RNA-binding</keyword>
<dbReference type="InterPro" id="IPR041988">
    <property type="entry name" value="Ribosomal_uL24_KOW"/>
</dbReference>
<organism evidence="11 12">
    <name type="scientific">Ornithobacterium rhinotracheale</name>
    <dbReference type="NCBI Taxonomy" id="28251"/>
    <lineage>
        <taxon>Bacteria</taxon>
        <taxon>Pseudomonadati</taxon>
        <taxon>Bacteroidota</taxon>
        <taxon>Flavobacteriia</taxon>
        <taxon>Flavobacteriales</taxon>
        <taxon>Weeksellaceae</taxon>
        <taxon>Ornithobacterium</taxon>
    </lineage>
</organism>
<evidence type="ECO:0000256" key="1">
    <source>
        <dbReference type="ARBA" id="ARBA00010618"/>
    </source>
</evidence>
<comment type="function">
    <text evidence="8">One of two assembly initiator proteins, it binds directly to the 5'-end of the 23S rRNA, where it nucleates assembly of the 50S subunit.</text>
</comment>
<keyword evidence="2 8" id="KW-0699">rRNA-binding</keyword>
<evidence type="ECO:0000256" key="5">
    <source>
        <dbReference type="ARBA" id="ARBA00023274"/>
    </source>
</evidence>
<protein>
    <recommendedName>
        <fullName evidence="6 8">Large ribosomal subunit protein uL24</fullName>
    </recommendedName>
</protein>